<dbReference type="Proteomes" id="UP000434850">
    <property type="component" value="Unassembled WGS sequence"/>
</dbReference>
<feature type="transmembrane region" description="Helical" evidence="1">
    <location>
        <begin position="190"/>
        <end position="210"/>
    </location>
</feature>
<keyword evidence="1" id="KW-1133">Transmembrane helix</keyword>
<keyword evidence="3" id="KW-1185">Reference proteome</keyword>
<dbReference type="EMBL" id="WQLA01000002">
    <property type="protein sequence ID" value="MVN90467.1"/>
    <property type="molecule type" value="Genomic_DNA"/>
</dbReference>
<dbReference type="OrthoDB" id="651989at2"/>
<feature type="transmembrane region" description="Helical" evidence="1">
    <location>
        <begin position="156"/>
        <end position="178"/>
    </location>
</feature>
<accession>A0A6I4I6G6</accession>
<proteinExistence type="predicted"/>
<feature type="transmembrane region" description="Helical" evidence="1">
    <location>
        <begin position="64"/>
        <end position="81"/>
    </location>
</feature>
<gene>
    <name evidence="2" type="ORF">GO816_04940</name>
</gene>
<feature type="transmembrane region" description="Helical" evidence="1">
    <location>
        <begin position="6"/>
        <end position="26"/>
    </location>
</feature>
<reference evidence="2 3" key="1">
    <citation type="submission" date="2019-12" db="EMBL/GenBank/DDBJ databases">
        <title>Mucilaginibacter sp. HME9299 genome sequencing and assembly.</title>
        <authorList>
            <person name="Kang H."/>
            <person name="Kim H."/>
            <person name="Joh K."/>
        </authorList>
    </citation>
    <scope>NUCLEOTIDE SEQUENCE [LARGE SCALE GENOMIC DNA]</scope>
    <source>
        <strain evidence="2 3">HME9299</strain>
    </source>
</reference>
<protein>
    <submittedName>
        <fullName evidence="2">Uncharacterized protein</fullName>
    </submittedName>
</protein>
<dbReference type="AlphaFoldDB" id="A0A6I4I6G6"/>
<comment type="caution">
    <text evidence="2">The sequence shown here is derived from an EMBL/GenBank/DDBJ whole genome shotgun (WGS) entry which is preliminary data.</text>
</comment>
<feature type="transmembrane region" description="Helical" evidence="1">
    <location>
        <begin position="93"/>
        <end position="112"/>
    </location>
</feature>
<evidence type="ECO:0000313" key="3">
    <source>
        <dbReference type="Proteomes" id="UP000434850"/>
    </source>
</evidence>
<evidence type="ECO:0000313" key="2">
    <source>
        <dbReference type="EMBL" id="MVN90467.1"/>
    </source>
</evidence>
<sequence>MKAFWLFFMTYVVPASTLLPLGAGLLYYKQINKPLRTLLLYLGMALIMNIIGITLASFKINNLPGLHVYTILEVVTLMWYFKHAFESERANKWINVILIAFPLLCIVNFSFFQSIYEFNTYTRPLGALFVIVASILYLAVQSDFKRTDLITTSGRIVAAGFLIYFCSSLFQFIFSNVVSHHVSKDVKKTIWILHAILVVIMYLFFLAAILNERSKRQH</sequence>
<keyword evidence="1" id="KW-0472">Membrane</keyword>
<name>A0A6I4I6G6_9SPHI</name>
<keyword evidence="1" id="KW-0812">Transmembrane</keyword>
<organism evidence="2 3">
    <name type="scientific">Mucilaginibacter aquatilis</name>
    <dbReference type="NCBI Taxonomy" id="1517760"/>
    <lineage>
        <taxon>Bacteria</taxon>
        <taxon>Pseudomonadati</taxon>
        <taxon>Bacteroidota</taxon>
        <taxon>Sphingobacteriia</taxon>
        <taxon>Sphingobacteriales</taxon>
        <taxon>Sphingobacteriaceae</taxon>
        <taxon>Mucilaginibacter</taxon>
    </lineage>
</organism>
<feature type="transmembrane region" description="Helical" evidence="1">
    <location>
        <begin position="38"/>
        <end position="58"/>
    </location>
</feature>
<feature type="transmembrane region" description="Helical" evidence="1">
    <location>
        <begin position="124"/>
        <end position="144"/>
    </location>
</feature>
<evidence type="ECO:0000256" key="1">
    <source>
        <dbReference type="SAM" id="Phobius"/>
    </source>
</evidence>
<dbReference type="RefSeq" id="WP_157540254.1">
    <property type="nucleotide sequence ID" value="NZ_WQLA01000002.1"/>
</dbReference>